<organism evidence="10 11">
    <name type="scientific">Cnuibacter physcomitrellae</name>
    <dbReference type="NCBI Taxonomy" id="1619308"/>
    <lineage>
        <taxon>Bacteria</taxon>
        <taxon>Bacillati</taxon>
        <taxon>Actinomycetota</taxon>
        <taxon>Actinomycetes</taxon>
        <taxon>Micrococcales</taxon>
        <taxon>Microbacteriaceae</taxon>
        <taxon>Cnuibacter</taxon>
    </lineage>
</organism>
<evidence type="ECO:0000313" key="10">
    <source>
        <dbReference type="EMBL" id="ARJ04012.1"/>
    </source>
</evidence>
<evidence type="ECO:0000256" key="8">
    <source>
        <dbReference type="HAMAP-Rule" id="MF_00087"/>
    </source>
</evidence>
<dbReference type="InterPro" id="IPR036343">
    <property type="entry name" value="GluRdtase_N_sf"/>
</dbReference>
<name>A0A1X9LHL0_9MICO</name>
<dbReference type="Pfam" id="PF05201">
    <property type="entry name" value="GlutR_N"/>
    <property type="match status" value="1"/>
</dbReference>
<dbReference type="UniPathway" id="UPA00251">
    <property type="reaction ID" value="UER00316"/>
</dbReference>
<gene>
    <name evidence="8" type="primary">hemA</name>
    <name evidence="10" type="ORF">B5808_01265</name>
</gene>
<comment type="similarity">
    <text evidence="2 8 9">Belongs to the glutamyl-tRNA reductase family.</text>
</comment>
<evidence type="ECO:0000256" key="2">
    <source>
        <dbReference type="ARBA" id="ARBA00005916"/>
    </source>
</evidence>
<keyword evidence="5 8" id="KW-0560">Oxidoreductase</keyword>
<evidence type="ECO:0000256" key="9">
    <source>
        <dbReference type="RuleBase" id="RU000584"/>
    </source>
</evidence>
<dbReference type="SUPFAM" id="SSF69742">
    <property type="entry name" value="Glutamyl tRNA-reductase catalytic, N-terminal domain"/>
    <property type="match status" value="1"/>
</dbReference>
<dbReference type="Pfam" id="PF01488">
    <property type="entry name" value="Shikimate_DH"/>
    <property type="match status" value="1"/>
</dbReference>
<feature type="binding site" evidence="8">
    <location>
        <begin position="191"/>
        <end position="196"/>
    </location>
    <ligand>
        <name>NADP(+)</name>
        <dbReference type="ChEBI" id="CHEBI:58349"/>
    </ligand>
</feature>
<dbReference type="PANTHER" id="PTHR43013:SF1">
    <property type="entry name" value="GLUTAMYL-TRNA REDUCTASE"/>
    <property type="match status" value="1"/>
</dbReference>
<dbReference type="EMBL" id="CP020715">
    <property type="protein sequence ID" value="ARJ04012.1"/>
    <property type="molecule type" value="Genomic_DNA"/>
</dbReference>
<dbReference type="Proteomes" id="UP000192775">
    <property type="component" value="Chromosome"/>
</dbReference>
<feature type="active site" description="Nucleophile" evidence="8">
    <location>
        <position position="47"/>
    </location>
</feature>
<evidence type="ECO:0000256" key="5">
    <source>
        <dbReference type="ARBA" id="ARBA00023002"/>
    </source>
</evidence>
<dbReference type="HAMAP" id="MF_00087">
    <property type="entry name" value="Glu_tRNA_reductase"/>
    <property type="match status" value="1"/>
</dbReference>
<dbReference type="InterPro" id="IPR000343">
    <property type="entry name" value="4pyrrol_synth_GluRdtase"/>
</dbReference>
<dbReference type="InterPro" id="IPR036453">
    <property type="entry name" value="GluRdtase_dimer_dom_sf"/>
</dbReference>
<comment type="subunit">
    <text evidence="8">Homodimer.</text>
</comment>
<dbReference type="PROSITE" id="PS00747">
    <property type="entry name" value="GLUTR"/>
    <property type="match status" value="1"/>
</dbReference>
<dbReference type="GO" id="GO:0008883">
    <property type="term" value="F:glutamyl-tRNA reductase activity"/>
    <property type="evidence" value="ECO:0007669"/>
    <property type="project" value="UniProtKB-UniRule"/>
</dbReference>
<dbReference type="InterPro" id="IPR006151">
    <property type="entry name" value="Shikm_DH/Glu-tRNA_Rdtase"/>
</dbReference>
<accession>A0A1X9LHL0</accession>
<dbReference type="NCBIfam" id="TIGR01035">
    <property type="entry name" value="hemA"/>
    <property type="match status" value="1"/>
</dbReference>
<sequence>MLICLTANHRNASFDLLEKLSVGAPTVAKSLIEGSDFVQGAVVLATCNRFEAYLDIEEPLTAGCSLAVEEAAERFGAASGTDVAELRDSLTVLSGDLVAEHLFSVSSGLESVVVGEDEIAGQVRRALTTARLEGTTSSDLERLFQRAARTSRGVKTKTGLGAAGRSLARLAFDLAESRITDWARTRVLLVGTGQYARVTLANLRERGVVDISVYSPSGRAQVFAAKQGIVPVTADADALVEAIAASDVVITCSSSEQPVLLPAHVTAASAMPGAVARRLVIDLGLPRNVDTGVASVPGNEVLDLETISIHAPLDELGAESDARALVDQAAAEYRAGKAEATVTPGIVALRSHMFDVLDAEIERARGRGDSEQTERALRHLVGVLLHTPSVRARELAREGRSDEVFAALETLFGLDGAAASAAGAAAAVAAEASDAEASADAVSLDDFRRSAR</sequence>
<feature type="binding site" evidence="8">
    <location>
        <position position="122"/>
    </location>
    <ligand>
        <name>substrate</name>
    </ligand>
</feature>
<dbReference type="PIRSF" id="PIRSF000445">
    <property type="entry name" value="4pyrrol_synth_GluRdtase"/>
    <property type="match status" value="1"/>
</dbReference>
<proteinExistence type="inferred from homology"/>
<dbReference type="EC" id="1.2.1.70" evidence="3 8"/>
<dbReference type="InterPro" id="IPR015896">
    <property type="entry name" value="4pyrrol_synth_GluRdtase_dimer"/>
</dbReference>
<dbReference type="Pfam" id="PF00745">
    <property type="entry name" value="GlutR_dimer"/>
    <property type="match status" value="1"/>
</dbReference>
<dbReference type="GO" id="GO:0019353">
    <property type="term" value="P:protoporphyrinogen IX biosynthetic process from glutamate"/>
    <property type="evidence" value="ECO:0007669"/>
    <property type="project" value="TreeGrafter"/>
</dbReference>
<dbReference type="AlphaFoldDB" id="A0A1X9LHL0"/>
<dbReference type="GO" id="GO:0050661">
    <property type="term" value="F:NADP binding"/>
    <property type="evidence" value="ECO:0007669"/>
    <property type="project" value="InterPro"/>
</dbReference>
<protein>
    <recommendedName>
        <fullName evidence="3 8">Glutamyl-tRNA reductase</fullName>
        <shortName evidence="8">GluTR</shortName>
        <ecNumber evidence="3 8">1.2.1.70</ecNumber>
    </recommendedName>
</protein>
<comment type="miscellaneous">
    <text evidence="8">During catalysis, the active site Cys acts as a nucleophile attacking the alpha-carbonyl group of tRNA-bound glutamate with the formation of a thioester intermediate between enzyme and glutamate, and the concomitant release of tRNA(Glu). The thioester intermediate is finally reduced by direct hydride transfer from NADPH, to form the product GSA.</text>
</comment>
<dbReference type="Gene3D" id="3.40.50.720">
    <property type="entry name" value="NAD(P)-binding Rossmann-like Domain"/>
    <property type="match status" value="1"/>
</dbReference>
<dbReference type="KEGG" id="cphy:B5808_01265"/>
<keyword evidence="6 8" id="KW-0627">Porphyrin biosynthesis</keyword>
<dbReference type="InterPro" id="IPR018214">
    <property type="entry name" value="GluRdtase_CS"/>
</dbReference>
<comment type="domain">
    <text evidence="8">Possesses an unusual extended V-shaped dimeric structure with each monomer consisting of three distinct domains arranged along a curved 'spinal' alpha-helix. The N-terminal catalytic domain specifically recognizes the glutamate moiety of the substrate. The second domain is the NADPH-binding domain, and the third C-terminal domain is responsible for dimerization.</text>
</comment>
<comment type="catalytic activity">
    <reaction evidence="7 8 9">
        <text>(S)-4-amino-5-oxopentanoate + tRNA(Glu) + NADP(+) = L-glutamyl-tRNA(Glu) + NADPH + H(+)</text>
        <dbReference type="Rhea" id="RHEA:12344"/>
        <dbReference type="Rhea" id="RHEA-COMP:9663"/>
        <dbReference type="Rhea" id="RHEA-COMP:9680"/>
        <dbReference type="ChEBI" id="CHEBI:15378"/>
        <dbReference type="ChEBI" id="CHEBI:57501"/>
        <dbReference type="ChEBI" id="CHEBI:57783"/>
        <dbReference type="ChEBI" id="CHEBI:58349"/>
        <dbReference type="ChEBI" id="CHEBI:78442"/>
        <dbReference type="ChEBI" id="CHEBI:78520"/>
        <dbReference type="EC" id="1.2.1.70"/>
    </reaction>
</comment>
<evidence type="ECO:0000256" key="1">
    <source>
        <dbReference type="ARBA" id="ARBA00005059"/>
    </source>
</evidence>
<evidence type="ECO:0000256" key="6">
    <source>
        <dbReference type="ARBA" id="ARBA00023244"/>
    </source>
</evidence>
<dbReference type="InterPro" id="IPR036291">
    <property type="entry name" value="NAD(P)-bd_dom_sf"/>
</dbReference>
<comment type="function">
    <text evidence="8">Catalyzes the NADPH-dependent reduction of glutamyl-tRNA(Glu) to glutamate 1-semialdehyde (GSA).</text>
</comment>
<feature type="binding site" evidence="8">
    <location>
        <begin position="116"/>
        <end position="118"/>
    </location>
    <ligand>
        <name>substrate</name>
    </ligand>
</feature>
<dbReference type="SUPFAM" id="SSF69075">
    <property type="entry name" value="Glutamyl tRNA-reductase dimerization domain"/>
    <property type="match status" value="1"/>
</dbReference>
<feature type="site" description="Important for activity" evidence="8">
    <location>
        <position position="101"/>
    </location>
</feature>
<dbReference type="InterPro" id="IPR015895">
    <property type="entry name" value="4pyrrol_synth_GluRdtase_N"/>
</dbReference>
<evidence type="ECO:0000256" key="4">
    <source>
        <dbReference type="ARBA" id="ARBA00022857"/>
    </source>
</evidence>
<dbReference type="STRING" id="1619308.B5808_01265"/>
<evidence type="ECO:0000256" key="7">
    <source>
        <dbReference type="ARBA" id="ARBA00047464"/>
    </source>
</evidence>
<feature type="binding site" evidence="8">
    <location>
        <begin position="46"/>
        <end position="49"/>
    </location>
    <ligand>
        <name>substrate</name>
    </ligand>
</feature>
<keyword evidence="4 8" id="KW-0521">NADP</keyword>
<reference evidence="10 11" key="1">
    <citation type="submission" date="2017-04" db="EMBL/GenBank/DDBJ databases">
        <authorList>
            <person name="Afonso C.L."/>
            <person name="Miller P.J."/>
            <person name="Scott M.A."/>
            <person name="Spackman E."/>
            <person name="Goraichik I."/>
            <person name="Dimitrov K.M."/>
            <person name="Suarez D.L."/>
            <person name="Swayne D.E."/>
        </authorList>
    </citation>
    <scope>NUCLEOTIDE SEQUENCE [LARGE SCALE GENOMIC DNA]</scope>
    <source>
        <strain evidence="11">XA(T)</strain>
    </source>
</reference>
<evidence type="ECO:0000313" key="11">
    <source>
        <dbReference type="Proteomes" id="UP000192775"/>
    </source>
</evidence>
<dbReference type="Gene3D" id="3.30.460.30">
    <property type="entry name" value="Glutamyl-tRNA reductase, N-terminal domain"/>
    <property type="match status" value="1"/>
</dbReference>
<feature type="binding site" evidence="8">
    <location>
        <position position="111"/>
    </location>
    <ligand>
        <name>substrate</name>
    </ligand>
</feature>
<dbReference type="RefSeq" id="WP_085017824.1">
    <property type="nucleotide sequence ID" value="NZ_BMHD01000001.1"/>
</dbReference>
<keyword evidence="11" id="KW-1185">Reference proteome</keyword>
<dbReference type="NCBIfam" id="NF000750">
    <property type="entry name" value="PRK00045.3-4"/>
    <property type="match status" value="1"/>
</dbReference>
<evidence type="ECO:0000256" key="3">
    <source>
        <dbReference type="ARBA" id="ARBA00012970"/>
    </source>
</evidence>
<dbReference type="PANTHER" id="PTHR43013">
    <property type="entry name" value="GLUTAMYL-TRNA REDUCTASE"/>
    <property type="match status" value="1"/>
</dbReference>
<dbReference type="SUPFAM" id="SSF51735">
    <property type="entry name" value="NAD(P)-binding Rossmann-fold domains"/>
    <property type="match status" value="1"/>
</dbReference>
<comment type="pathway">
    <text evidence="1 8 9">Porphyrin-containing compound metabolism; protoporphyrin-IX biosynthesis; 5-aminolevulinate from L-glutamyl-tRNA(Glu): step 1/2.</text>
</comment>